<protein>
    <submittedName>
        <fullName evidence="2">Uncharacterized protein</fullName>
    </submittedName>
</protein>
<dbReference type="AlphaFoldDB" id="A0A1H8DR05"/>
<organism evidence="2 3">
    <name type="scientific">Pseudorhodobacter antarcticus</name>
    <dbReference type="NCBI Taxonomy" id="1077947"/>
    <lineage>
        <taxon>Bacteria</taxon>
        <taxon>Pseudomonadati</taxon>
        <taxon>Pseudomonadota</taxon>
        <taxon>Alphaproteobacteria</taxon>
        <taxon>Rhodobacterales</taxon>
        <taxon>Paracoccaceae</taxon>
        <taxon>Pseudorhodobacter</taxon>
    </lineage>
</organism>
<evidence type="ECO:0000256" key="1">
    <source>
        <dbReference type="SAM" id="Phobius"/>
    </source>
</evidence>
<keyword evidence="1" id="KW-0472">Membrane</keyword>
<dbReference type="STRING" id="1077947.SAMN05216227_100787"/>
<evidence type="ECO:0000313" key="3">
    <source>
        <dbReference type="Proteomes" id="UP000183002"/>
    </source>
</evidence>
<dbReference type="EMBL" id="FOCO01000007">
    <property type="protein sequence ID" value="SEN09264.1"/>
    <property type="molecule type" value="Genomic_DNA"/>
</dbReference>
<gene>
    <name evidence="2" type="ORF">SAMN05216227_100787</name>
</gene>
<keyword evidence="1" id="KW-0812">Transmembrane</keyword>
<feature type="transmembrane region" description="Helical" evidence="1">
    <location>
        <begin position="20"/>
        <end position="39"/>
    </location>
</feature>
<name>A0A1H8DR05_9RHOB</name>
<keyword evidence="3" id="KW-1185">Reference proteome</keyword>
<dbReference type="Proteomes" id="UP000183002">
    <property type="component" value="Unassembled WGS sequence"/>
</dbReference>
<dbReference type="RefSeq" id="WP_269430823.1">
    <property type="nucleotide sequence ID" value="NZ_FOCO01000007.1"/>
</dbReference>
<proteinExistence type="predicted"/>
<keyword evidence="1" id="KW-1133">Transmembrane helix</keyword>
<evidence type="ECO:0000313" key="2">
    <source>
        <dbReference type="EMBL" id="SEN09264.1"/>
    </source>
</evidence>
<reference evidence="2 3" key="1">
    <citation type="submission" date="2016-10" db="EMBL/GenBank/DDBJ databases">
        <authorList>
            <person name="de Groot N.N."/>
        </authorList>
    </citation>
    <scope>NUCLEOTIDE SEQUENCE [LARGE SCALE GENOMIC DNA]</scope>
    <source>
        <strain evidence="2 3">CGMCC 1.10836</strain>
    </source>
</reference>
<sequence length="40" mass="4162">MITEIKAVAARSSATLWEDAFGVLSLFAVLVAGLSLPSLI</sequence>
<accession>A0A1H8DR05</accession>